<comment type="caution">
    <text evidence="1">The sequence shown here is derived from an EMBL/GenBank/DDBJ whole genome shotgun (WGS) entry which is preliminary data.</text>
</comment>
<organism evidence="1 2">
    <name type="scientific">Neolewinella aquimaris</name>
    <dbReference type="NCBI Taxonomy" id="1835722"/>
    <lineage>
        <taxon>Bacteria</taxon>
        <taxon>Pseudomonadati</taxon>
        <taxon>Bacteroidota</taxon>
        <taxon>Saprospiria</taxon>
        <taxon>Saprospirales</taxon>
        <taxon>Lewinellaceae</taxon>
        <taxon>Neolewinella</taxon>
    </lineage>
</organism>
<evidence type="ECO:0008006" key="3">
    <source>
        <dbReference type="Google" id="ProtNLM"/>
    </source>
</evidence>
<dbReference type="EMBL" id="JACIFF010000008">
    <property type="protein sequence ID" value="MBB4080409.1"/>
    <property type="molecule type" value="Genomic_DNA"/>
</dbReference>
<dbReference type="PROSITE" id="PS00141">
    <property type="entry name" value="ASP_PROTEASE"/>
    <property type="match status" value="1"/>
</dbReference>
<dbReference type="GO" id="GO:0006508">
    <property type="term" value="P:proteolysis"/>
    <property type="evidence" value="ECO:0007669"/>
    <property type="project" value="InterPro"/>
</dbReference>
<dbReference type="Gene3D" id="2.40.70.10">
    <property type="entry name" value="Acid Proteases"/>
    <property type="match status" value="2"/>
</dbReference>
<dbReference type="Pfam" id="PF13650">
    <property type="entry name" value="Asp_protease_2"/>
    <property type="match status" value="1"/>
</dbReference>
<name>A0A840EF31_9BACT</name>
<dbReference type="InterPro" id="IPR021109">
    <property type="entry name" value="Peptidase_aspartic_dom_sf"/>
</dbReference>
<protein>
    <recommendedName>
        <fullName evidence="3">Aspartyl protease</fullName>
    </recommendedName>
</protein>
<dbReference type="AlphaFoldDB" id="A0A840EF31"/>
<reference evidence="1 2" key="1">
    <citation type="submission" date="2020-08" db="EMBL/GenBank/DDBJ databases">
        <title>Genomic Encyclopedia of Type Strains, Phase IV (KMG-IV): sequencing the most valuable type-strain genomes for metagenomic binning, comparative biology and taxonomic classification.</title>
        <authorList>
            <person name="Goeker M."/>
        </authorList>
    </citation>
    <scope>NUCLEOTIDE SEQUENCE [LARGE SCALE GENOMIC DNA]</scope>
    <source>
        <strain evidence="1 2">DSM 105137</strain>
    </source>
</reference>
<evidence type="ECO:0000313" key="2">
    <source>
        <dbReference type="Proteomes" id="UP000576209"/>
    </source>
</evidence>
<sequence length="274" mass="30273">MEASAGARSGYFVVDSGSSHTILNSVHFTAEHQLVQLRTYTGDRALGGTLHTTLKLGPWTEKMVFAALGDLSALEKRLQLPLLGLIGMNVLRNYELHLDYRSTTIEFYRLGKKGEPLRKCPAGLPARTLGFRYARYLPLIEAELAGQTFTWGLDTGAGVNLFDVSTAQRIGLQTTDQRSAITTIGQPCEKGKAGLFRAALQLGELQTTPMNTLCKDLRELNRQLPGPRIDGILGFAFLSQQRTAINFRKRELYLWPSLPAGMPVTNVKDYITSN</sequence>
<dbReference type="InterPro" id="IPR001969">
    <property type="entry name" value="Aspartic_peptidase_AS"/>
</dbReference>
<proteinExistence type="predicted"/>
<dbReference type="SUPFAM" id="SSF50630">
    <property type="entry name" value="Acid proteases"/>
    <property type="match status" value="2"/>
</dbReference>
<dbReference type="Proteomes" id="UP000576209">
    <property type="component" value="Unassembled WGS sequence"/>
</dbReference>
<gene>
    <name evidence="1" type="ORF">GGR28_003043</name>
</gene>
<accession>A0A840EF31</accession>
<keyword evidence="2" id="KW-1185">Reference proteome</keyword>
<dbReference type="RefSeq" id="WP_183496648.1">
    <property type="nucleotide sequence ID" value="NZ_JACIFF010000008.1"/>
</dbReference>
<dbReference type="GO" id="GO:0004190">
    <property type="term" value="F:aspartic-type endopeptidase activity"/>
    <property type="evidence" value="ECO:0007669"/>
    <property type="project" value="InterPro"/>
</dbReference>
<evidence type="ECO:0000313" key="1">
    <source>
        <dbReference type="EMBL" id="MBB4080409.1"/>
    </source>
</evidence>